<dbReference type="PANTHER" id="PTHR15239">
    <property type="entry name" value="NUCLEAR EXPORT MEDIATOR FACTOR NEMF"/>
    <property type="match status" value="1"/>
</dbReference>
<comment type="subunit">
    <text evidence="5">Associates with stalled 50S ribosomal subunits. Binds to RqcP.</text>
</comment>
<accession>A0AB35U7S2</accession>
<keyword evidence="8" id="KW-1185">Reference proteome</keyword>
<evidence type="ECO:0000256" key="4">
    <source>
        <dbReference type="ARBA" id="ARBA00022917"/>
    </source>
</evidence>
<dbReference type="GO" id="GO:0043023">
    <property type="term" value="F:ribosomal large subunit binding"/>
    <property type="evidence" value="ECO:0007669"/>
    <property type="project" value="UniProtKB-UniRule"/>
</dbReference>
<reference evidence="7 8" key="1">
    <citation type="submission" date="2022-03" db="EMBL/GenBank/DDBJ databases">
        <title>Novel taxa within the pig intestine.</title>
        <authorList>
            <person name="Wylensek D."/>
            <person name="Bishof K."/>
            <person name="Afrizal A."/>
            <person name="Clavel T."/>
        </authorList>
    </citation>
    <scope>NUCLEOTIDE SEQUENCE [LARGE SCALE GENOMIC DNA]</scope>
    <source>
        <strain evidence="7 8">CLA-KB-P133</strain>
    </source>
</reference>
<dbReference type="GO" id="GO:0019843">
    <property type="term" value="F:rRNA binding"/>
    <property type="evidence" value="ECO:0007669"/>
    <property type="project" value="UniProtKB-UniRule"/>
</dbReference>
<name>A0AB35U7S2_9FIRM</name>
<comment type="caution">
    <text evidence="7">The sequence shown here is derived from an EMBL/GenBank/DDBJ whole genome shotgun (WGS) entry which is preliminary data.</text>
</comment>
<dbReference type="Proteomes" id="UP001286174">
    <property type="component" value="Unassembled WGS sequence"/>
</dbReference>
<keyword evidence="3 5" id="KW-0694">RNA-binding</keyword>
<proteinExistence type="inferred from homology"/>
<evidence type="ECO:0000313" key="8">
    <source>
        <dbReference type="Proteomes" id="UP001286174"/>
    </source>
</evidence>
<dbReference type="GO" id="GO:0072344">
    <property type="term" value="P:rescue of stalled ribosome"/>
    <property type="evidence" value="ECO:0007669"/>
    <property type="project" value="UniProtKB-UniRule"/>
</dbReference>
<evidence type="ECO:0000259" key="6">
    <source>
        <dbReference type="Pfam" id="PF05670"/>
    </source>
</evidence>
<comment type="function">
    <text evidence="5">Key component of the ribosome quality control system (RQC), a ribosome-associated complex that mediates the extraction of incompletely synthesized nascent chains from stalled ribosomes and their subsequent degradation. RqcH recruits Ala-charged tRNA, and with RqcP directs the elongation of stalled nascent chains on 50S ribosomal subunits, leading to non-templated C-terminal alanine extensions (Ala tail). The Ala tail promotes nascent chain degradation. May add between 1 and at least 8 Ala residues. Binds to stalled 50S ribosomal subunits.</text>
</comment>
<dbReference type="InterPro" id="IPR008532">
    <property type="entry name" value="NFACT_RNA-bd"/>
</dbReference>
<evidence type="ECO:0000256" key="1">
    <source>
        <dbReference type="ARBA" id="ARBA00022555"/>
    </source>
</evidence>
<dbReference type="RefSeq" id="WP_370595749.1">
    <property type="nucleotide sequence ID" value="NZ_JALBUR010000007.1"/>
</dbReference>
<dbReference type="Gene3D" id="2.30.310.10">
    <property type="entry name" value="ibrinogen binding protein from staphylococcus aureus domain"/>
    <property type="match status" value="1"/>
</dbReference>
<evidence type="ECO:0000256" key="5">
    <source>
        <dbReference type="HAMAP-Rule" id="MF_00844"/>
    </source>
</evidence>
<sequence>MALDGILLSRIVSQIAPVLPARIQKIYQISNTEVLFQIHGKSGKQQLLVSCHSVYNRLLITKRSYPTPSEPDNFVMVLRKYLEGASMESIAQAGLDRWCTLMIKRRNNLGDLESVRLVIELMGKYANLILVGSDGRIIDALKRIPPFENSKRIIMASAPFTPMPPQDKKDPFVTECVDPDIPLTKQFAGFSPFLSKEVEYRMAHGQSFSAIMKEVAASNDLYIASNGDNPEFHCIALTHLSDCRKYPLFDGFDVLYYHREEKERIKQITGDLYHFVRRELKHQKTKLPRLLNEYDQALDCDKWKKWGDLLYTWNISDTKGKKQIQLQDYESDDVITVPLDEKLDGRGNARRCFNKYSKLKKGQVYLQEQIAICENEISYFEGLLEQLDQADFETAGEIKKELIKLGYMKEKKNVRKKKKQDDTPKVSTIVSPSGISISYGRNNLQNDALTWHMARKNEIWLHAKDYHGAHVIIHADSPDEETIRLAAMIAAYFSGGRQSSSVPVNWCPVKNLKKIPGAKPGMVQLGSYRTIYIDPDPDVLSSAGIPL</sequence>
<dbReference type="InterPro" id="IPR043682">
    <property type="entry name" value="RqcH_bacterial"/>
</dbReference>
<dbReference type="EMBL" id="JALBUR010000007">
    <property type="protein sequence ID" value="MDX8419279.1"/>
    <property type="molecule type" value="Genomic_DNA"/>
</dbReference>
<dbReference type="InterPro" id="IPR051608">
    <property type="entry name" value="RQC_Subunit_NEMF"/>
</dbReference>
<organism evidence="7 8">
    <name type="scientific">Grylomicrobium aquisgranensis</name>
    <dbReference type="NCBI Taxonomy" id="2926318"/>
    <lineage>
        <taxon>Bacteria</taxon>
        <taxon>Bacillati</taxon>
        <taxon>Bacillota</taxon>
        <taxon>Erysipelotrichia</taxon>
        <taxon>Erysipelotrichales</taxon>
        <taxon>Erysipelotrichaceae</taxon>
        <taxon>Grylomicrobium</taxon>
    </lineage>
</organism>
<keyword evidence="2 5" id="KW-0699">rRNA-binding</keyword>
<evidence type="ECO:0000313" key="7">
    <source>
        <dbReference type="EMBL" id="MDX8419279.1"/>
    </source>
</evidence>
<evidence type="ECO:0000256" key="2">
    <source>
        <dbReference type="ARBA" id="ARBA00022730"/>
    </source>
</evidence>
<evidence type="ECO:0000256" key="3">
    <source>
        <dbReference type="ARBA" id="ARBA00022884"/>
    </source>
</evidence>
<dbReference type="PANTHER" id="PTHR15239:SF6">
    <property type="entry name" value="RIBOSOME QUALITY CONTROL COMPLEX SUBUNIT NEMF"/>
    <property type="match status" value="1"/>
</dbReference>
<protein>
    <recommendedName>
        <fullName evidence="5">Rqc2 homolog RqcH</fullName>
        <shortName evidence="5">RqcH</shortName>
    </recommendedName>
</protein>
<dbReference type="GO" id="GO:0000049">
    <property type="term" value="F:tRNA binding"/>
    <property type="evidence" value="ECO:0007669"/>
    <property type="project" value="UniProtKB-UniRule"/>
</dbReference>
<keyword evidence="1 5" id="KW-0820">tRNA-binding</keyword>
<comment type="similarity">
    <text evidence="5">Belongs to the NEMF family.</text>
</comment>
<dbReference type="Pfam" id="PF05833">
    <property type="entry name" value="NFACT_N"/>
    <property type="match status" value="1"/>
</dbReference>
<feature type="domain" description="NFACT RNA-binding" evidence="6">
    <location>
        <begin position="429"/>
        <end position="517"/>
    </location>
</feature>
<gene>
    <name evidence="5" type="primary">rqcH</name>
    <name evidence="7" type="ORF">MOZ60_04125</name>
</gene>
<dbReference type="AlphaFoldDB" id="A0AB35U7S2"/>
<keyword evidence="4 5" id="KW-0648">Protein biosynthesis</keyword>
<dbReference type="Pfam" id="PF05670">
    <property type="entry name" value="NFACT-R_1"/>
    <property type="match status" value="1"/>
</dbReference>
<dbReference type="GO" id="GO:1990112">
    <property type="term" value="C:RQC complex"/>
    <property type="evidence" value="ECO:0007669"/>
    <property type="project" value="TreeGrafter"/>
</dbReference>
<dbReference type="HAMAP" id="MF_00844_B">
    <property type="entry name" value="RqcH_B"/>
    <property type="match status" value="1"/>
</dbReference>